<dbReference type="STRING" id="673862.BABL1_gene_305"/>
<feature type="coiled-coil region" evidence="1">
    <location>
        <begin position="39"/>
        <end position="70"/>
    </location>
</feature>
<evidence type="ECO:0000256" key="1">
    <source>
        <dbReference type="SAM" id="Coils"/>
    </source>
</evidence>
<dbReference type="KEGG" id="dpb:BABL1_gene_305"/>
<dbReference type="AlphaFoldDB" id="V6DGL7"/>
<keyword evidence="3" id="KW-1185">Reference proteome</keyword>
<evidence type="ECO:0000313" key="2">
    <source>
        <dbReference type="EMBL" id="CDK30710.1"/>
    </source>
</evidence>
<dbReference type="RefSeq" id="WP_023792279.1">
    <property type="nucleotide sequence ID" value="NC_023003.1"/>
</dbReference>
<gene>
    <name evidence="2" type="ORF">BABL1_gene_305</name>
</gene>
<protein>
    <submittedName>
        <fullName evidence="2">Uncharacterized protein</fullName>
    </submittedName>
</protein>
<dbReference type="Proteomes" id="UP000018769">
    <property type="component" value="Chromosome I"/>
</dbReference>
<accession>V6DGL7</accession>
<organism evidence="2 3">
    <name type="scientific">Candidatus Babela massiliensis</name>
    <dbReference type="NCBI Taxonomy" id="673862"/>
    <lineage>
        <taxon>Bacteria</taxon>
        <taxon>Candidatus Babelota</taxon>
        <taxon>Candidatus Babeliae</taxon>
        <taxon>Candidatus Babeliales</taxon>
        <taxon>Candidatus Babeliaceae</taxon>
        <taxon>Candidatus Babela</taxon>
    </lineage>
</organism>
<sequence length="161" mass="18585">MEFKKIIFLLSLITFYSIMAVPNKDEILNLIEKREHEKIVKLVKEYNLLKNNKDNYLKKVQDNLQKSQEKNYQVNNYEINKSRFINSMNSLIYLSISAASGYAAKGAWNEGKRAPAMILSGVSAFLGCKGLNQLNKIIKAKQDLTDYYKDLAIREELNKLL</sequence>
<proteinExistence type="predicted"/>
<name>V6DGL7_9BACT</name>
<dbReference type="EMBL" id="HG793133">
    <property type="protein sequence ID" value="CDK30710.1"/>
    <property type="molecule type" value="Genomic_DNA"/>
</dbReference>
<evidence type="ECO:0000313" key="3">
    <source>
        <dbReference type="Proteomes" id="UP000018769"/>
    </source>
</evidence>
<dbReference type="HOGENOM" id="CLU_1640673_0_0_7"/>
<reference evidence="2 3" key="1">
    <citation type="journal article" date="2015" name="Biol. Direct">
        <title>Babela massiliensis, a representative of a widespread bacterial phylum with unusual adaptations to parasitism in amoebae.</title>
        <authorList>
            <person name="Pagnier I."/>
            <person name="Yutin N."/>
            <person name="Croce O."/>
            <person name="Makarova K.S."/>
            <person name="Wolf Y.I."/>
            <person name="Benamar S."/>
            <person name="Raoult D."/>
            <person name="Koonin E.V."/>
            <person name="La Scola B."/>
        </authorList>
    </citation>
    <scope>NUCLEOTIDE SEQUENCE [LARGE SCALE GENOMIC DNA]</scope>
    <source>
        <strain evidence="3">BABL1</strain>
    </source>
</reference>
<keyword evidence="1" id="KW-0175">Coiled coil</keyword>